<evidence type="ECO:0000313" key="1">
    <source>
        <dbReference type="EMBL" id="ADB52829.1"/>
    </source>
</evidence>
<proteinExistence type="predicted"/>
<dbReference type="CDD" id="cd01745">
    <property type="entry name" value="GATase1_2"/>
    <property type="match status" value="1"/>
</dbReference>
<dbReference type="EMBL" id="CP001854">
    <property type="protein sequence ID" value="ADB52829.1"/>
    <property type="molecule type" value="Genomic_DNA"/>
</dbReference>
<dbReference type="MEROPS" id="C26.961"/>
<keyword evidence="2" id="KW-1185">Reference proteome</keyword>
<gene>
    <name evidence="1" type="ordered locus">Cwoe_4415</name>
</gene>
<dbReference type="GO" id="GO:0006598">
    <property type="term" value="P:polyamine catabolic process"/>
    <property type="evidence" value="ECO:0007669"/>
    <property type="project" value="TreeGrafter"/>
</dbReference>
<dbReference type="PANTHER" id="PTHR43235:SF1">
    <property type="entry name" value="GLUTAMINE AMIDOTRANSFERASE PB2B2.05-RELATED"/>
    <property type="match status" value="1"/>
</dbReference>
<dbReference type="SUPFAM" id="SSF52317">
    <property type="entry name" value="Class I glutamine amidotransferase-like"/>
    <property type="match status" value="1"/>
</dbReference>
<evidence type="ECO:0000313" key="2">
    <source>
        <dbReference type="Proteomes" id="UP000008229"/>
    </source>
</evidence>
<dbReference type="Pfam" id="PF07722">
    <property type="entry name" value="Peptidase_C26"/>
    <property type="match status" value="1"/>
</dbReference>
<dbReference type="OrthoDB" id="9813383at2"/>
<dbReference type="Gene3D" id="3.40.50.880">
    <property type="match status" value="1"/>
</dbReference>
<dbReference type="InterPro" id="IPR029062">
    <property type="entry name" value="Class_I_gatase-like"/>
</dbReference>
<dbReference type="STRING" id="469383.Cwoe_4415"/>
<accession>D3F7T5</accession>
<protein>
    <submittedName>
        <fullName evidence="1">Peptidase C26</fullName>
    </submittedName>
</protein>
<dbReference type="InterPro" id="IPR011697">
    <property type="entry name" value="Peptidase_C26"/>
</dbReference>
<dbReference type="RefSeq" id="WP_012935880.1">
    <property type="nucleotide sequence ID" value="NC_013739.1"/>
</dbReference>
<dbReference type="KEGG" id="cwo:Cwoe_4415"/>
<sequence length="255" mass="27410">MSDSDARRRPLIGVCAAWERVAWSFWDQQAAVVAGTYLGAVRRAGGTPVVLTPEPLGDAQIESHGAWLDGLLLIGGADIDPACYGQQSAERTEATYPLRDQFEIALVRAAFDWDLPVLGICRGLQVLNVATGGSLHQHVTDAGFAEHRPVPGRLGESTLHVVEVEPGAPLAADAERQLIVNSHHHQGVDQVGEGGRVVARSVPDHLVEAVEWPQLRYALGVQWHPEELELDMTIADLVAAAADRAAAANRVEAIR</sequence>
<dbReference type="GO" id="GO:0033969">
    <property type="term" value="F:gamma-glutamyl-gamma-aminobutyrate hydrolase activity"/>
    <property type="evidence" value="ECO:0007669"/>
    <property type="project" value="TreeGrafter"/>
</dbReference>
<name>D3F7T5_CONWI</name>
<reference evidence="1 2" key="1">
    <citation type="journal article" date="2010" name="Stand. Genomic Sci.">
        <title>Complete genome sequence of Conexibacter woesei type strain (ID131577).</title>
        <authorList>
            <person name="Pukall R."/>
            <person name="Lapidus A."/>
            <person name="Glavina Del Rio T."/>
            <person name="Copeland A."/>
            <person name="Tice H."/>
            <person name="Cheng J.-F."/>
            <person name="Lucas S."/>
            <person name="Chen F."/>
            <person name="Nolan M."/>
            <person name="Bruce D."/>
            <person name="Goodwin L."/>
            <person name="Pitluck S."/>
            <person name="Mavromatis K."/>
            <person name="Ivanova N."/>
            <person name="Ovchinnikova G."/>
            <person name="Pati A."/>
            <person name="Chen A."/>
            <person name="Palaniappan K."/>
            <person name="Land M."/>
            <person name="Hauser L."/>
            <person name="Chang Y.-J."/>
            <person name="Jeffries C.D."/>
            <person name="Chain P."/>
            <person name="Meincke L."/>
            <person name="Sims D."/>
            <person name="Brettin T."/>
            <person name="Detter J.C."/>
            <person name="Rohde M."/>
            <person name="Goeker M."/>
            <person name="Bristow J."/>
            <person name="Eisen J.A."/>
            <person name="Markowitz V."/>
            <person name="Kyrpides N.C."/>
            <person name="Klenk H.-P."/>
            <person name="Hugenholtz P."/>
        </authorList>
    </citation>
    <scope>NUCLEOTIDE SEQUENCE [LARGE SCALE GENOMIC DNA]</scope>
    <source>
        <strain evidence="2">DSM 14684 / CIP 108061 / JCM 11494 / NBRC 100937 / ID131577</strain>
    </source>
</reference>
<reference evidence="2" key="2">
    <citation type="submission" date="2010-01" db="EMBL/GenBank/DDBJ databases">
        <title>The complete genome of Conexibacter woesei DSM 14684.</title>
        <authorList>
            <consortium name="US DOE Joint Genome Institute (JGI-PGF)"/>
            <person name="Lucas S."/>
            <person name="Copeland A."/>
            <person name="Lapidus A."/>
            <person name="Glavina del Rio T."/>
            <person name="Dalin E."/>
            <person name="Tice H."/>
            <person name="Bruce D."/>
            <person name="Goodwin L."/>
            <person name="Pitluck S."/>
            <person name="Kyrpides N."/>
            <person name="Mavromatis K."/>
            <person name="Ivanova N."/>
            <person name="Mikhailova N."/>
            <person name="Chertkov O."/>
            <person name="Brettin T."/>
            <person name="Detter J.C."/>
            <person name="Han C."/>
            <person name="Larimer F."/>
            <person name="Land M."/>
            <person name="Hauser L."/>
            <person name="Markowitz V."/>
            <person name="Cheng J.-F."/>
            <person name="Hugenholtz P."/>
            <person name="Woyke T."/>
            <person name="Wu D."/>
            <person name="Pukall R."/>
            <person name="Steenblock K."/>
            <person name="Schneider S."/>
            <person name="Klenk H.-P."/>
            <person name="Eisen J.A."/>
        </authorList>
    </citation>
    <scope>NUCLEOTIDE SEQUENCE [LARGE SCALE GENOMIC DNA]</scope>
    <source>
        <strain evidence="2">DSM 14684 / CIP 108061 / JCM 11494 / NBRC 100937 / ID131577</strain>
    </source>
</reference>
<dbReference type="HOGENOM" id="CLU_030756_4_0_11"/>
<dbReference type="PANTHER" id="PTHR43235">
    <property type="entry name" value="GLUTAMINE AMIDOTRANSFERASE PB2B2.05-RELATED"/>
    <property type="match status" value="1"/>
</dbReference>
<dbReference type="AlphaFoldDB" id="D3F7T5"/>
<dbReference type="GO" id="GO:0005829">
    <property type="term" value="C:cytosol"/>
    <property type="evidence" value="ECO:0007669"/>
    <property type="project" value="TreeGrafter"/>
</dbReference>
<dbReference type="eggNOG" id="COG2071">
    <property type="taxonomic scope" value="Bacteria"/>
</dbReference>
<dbReference type="PROSITE" id="PS51273">
    <property type="entry name" value="GATASE_TYPE_1"/>
    <property type="match status" value="1"/>
</dbReference>
<dbReference type="Proteomes" id="UP000008229">
    <property type="component" value="Chromosome"/>
</dbReference>
<organism evidence="1 2">
    <name type="scientific">Conexibacter woesei (strain DSM 14684 / CCUG 47730 / CIP 108061 / JCM 11494 / NBRC 100937 / ID131577)</name>
    <dbReference type="NCBI Taxonomy" id="469383"/>
    <lineage>
        <taxon>Bacteria</taxon>
        <taxon>Bacillati</taxon>
        <taxon>Actinomycetota</taxon>
        <taxon>Thermoleophilia</taxon>
        <taxon>Solirubrobacterales</taxon>
        <taxon>Conexibacteraceae</taxon>
        <taxon>Conexibacter</taxon>
    </lineage>
</organism>
<dbReference type="InterPro" id="IPR044668">
    <property type="entry name" value="PuuD-like"/>
</dbReference>